<dbReference type="RefSeq" id="WP_106347652.1">
    <property type="nucleotide sequence ID" value="NZ_PVUE01000002.1"/>
</dbReference>
<dbReference type="InterPro" id="IPR021903">
    <property type="entry name" value="DUF3515"/>
</dbReference>
<proteinExistence type="predicted"/>
<dbReference type="Proteomes" id="UP000237752">
    <property type="component" value="Unassembled WGS sequence"/>
</dbReference>
<evidence type="ECO:0000313" key="2">
    <source>
        <dbReference type="EMBL" id="PRZ43490.1"/>
    </source>
</evidence>
<keyword evidence="1" id="KW-1133">Transmembrane helix</keyword>
<keyword evidence="1" id="KW-0472">Membrane</keyword>
<evidence type="ECO:0000313" key="3">
    <source>
        <dbReference type="Proteomes" id="UP000237752"/>
    </source>
</evidence>
<keyword evidence="3" id="KW-1185">Reference proteome</keyword>
<accession>A0A2T1A4G3</accession>
<dbReference type="Pfam" id="PF12028">
    <property type="entry name" value="DUF3515"/>
    <property type="match status" value="1"/>
</dbReference>
<name>A0A2T1A4G3_9ACTN</name>
<evidence type="ECO:0000256" key="1">
    <source>
        <dbReference type="SAM" id="Phobius"/>
    </source>
</evidence>
<dbReference type="AlphaFoldDB" id="A0A2T1A4G3"/>
<organism evidence="2 3">
    <name type="scientific">Antricoccus suffuscus</name>
    <dbReference type="NCBI Taxonomy" id="1629062"/>
    <lineage>
        <taxon>Bacteria</taxon>
        <taxon>Bacillati</taxon>
        <taxon>Actinomycetota</taxon>
        <taxon>Actinomycetes</taxon>
        <taxon>Geodermatophilales</taxon>
        <taxon>Antricoccaceae</taxon>
        <taxon>Antricoccus</taxon>
    </lineage>
</organism>
<gene>
    <name evidence="2" type="ORF">CLV47_102178</name>
</gene>
<protein>
    <submittedName>
        <fullName evidence="2">Uncharacterized protein DUF3515</fullName>
    </submittedName>
</protein>
<sequence length="179" mass="18568">MSVSPARLATYIAIPTALVAAGITATIIANNLSGVGDASKNNSSTLSDVTVPEVDGTQDICANLVDGLPTEIDGRTQRSVKGHPGSMAWGQPPVVLICGVAKPAGYKATAQLTVVNDVTWFVKTQTDTSAYGVPGDNTLWTAMDREVYISVAVPNEVAGSTAIAPISTVVKQRLKSIEK</sequence>
<keyword evidence="1" id="KW-0812">Transmembrane</keyword>
<dbReference type="OrthoDB" id="3213819at2"/>
<feature type="transmembrane region" description="Helical" evidence="1">
    <location>
        <begin position="12"/>
        <end position="32"/>
    </location>
</feature>
<reference evidence="2 3" key="1">
    <citation type="submission" date="2018-03" db="EMBL/GenBank/DDBJ databases">
        <title>Genomic Encyclopedia of Archaeal and Bacterial Type Strains, Phase II (KMG-II): from individual species to whole genera.</title>
        <authorList>
            <person name="Goeker M."/>
        </authorList>
    </citation>
    <scope>NUCLEOTIDE SEQUENCE [LARGE SCALE GENOMIC DNA]</scope>
    <source>
        <strain evidence="2 3">DSM 100065</strain>
    </source>
</reference>
<dbReference type="EMBL" id="PVUE01000002">
    <property type="protein sequence ID" value="PRZ43490.1"/>
    <property type="molecule type" value="Genomic_DNA"/>
</dbReference>
<comment type="caution">
    <text evidence="2">The sequence shown here is derived from an EMBL/GenBank/DDBJ whole genome shotgun (WGS) entry which is preliminary data.</text>
</comment>